<evidence type="ECO:0000256" key="4">
    <source>
        <dbReference type="ARBA" id="ARBA00022679"/>
    </source>
</evidence>
<evidence type="ECO:0000256" key="5">
    <source>
        <dbReference type="ARBA" id="ARBA00022692"/>
    </source>
</evidence>
<feature type="compositionally biased region" description="Polar residues" evidence="8">
    <location>
        <begin position="62"/>
        <end position="89"/>
    </location>
</feature>
<protein>
    <recommendedName>
        <fullName evidence="2">chitin synthase</fullName>
        <ecNumber evidence="2">2.4.1.16</ecNumber>
    </recommendedName>
</protein>
<proteinExistence type="predicted"/>
<evidence type="ECO:0000256" key="6">
    <source>
        <dbReference type="ARBA" id="ARBA00022989"/>
    </source>
</evidence>
<evidence type="ECO:0000313" key="10">
    <source>
        <dbReference type="EMBL" id="KAF2138288.1"/>
    </source>
</evidence>
<dbReference type="EMBL" id="ML995497">
    <property type="protein sequence ID" value="KAF2138288.1"/>
    <property type="molecule type" value="Genomic_DNA"/>
</dbReference>
<dbReference type="SUPFAM" id="SSF53448">
    <property type="entry name" value="Nucleotide-diphospho-sugar transferases"/>
    <property type="match status" value="1"/>
</dbReference>
<dbReference type="Pfam" id="PF03142">
    <property type="entry name" value="Chitin_synth_2"/>
    <property type="match status" value="1"/>
</dbReference>
<dbReference type="PANTHER" id="PTHR22914">
    <property type="entry name" value="CHITIN SYNTHASE"/>
    <property type="match status" value="1"/>
</dbReference>
<dbReference type="InterPro" id="IPR029044">
    <property type="entry name" value="Nucleotide-diphossugar_trans"/>
</dbReference>
<dbReference type="RefSeq" id="XP_033394001.1">
    <property type="nucleotide sequence ID" value="XM_033537377.1"/>
</dbReference>
<dbReference type="Proteomes" id="UP000799438">
    <property type="component" value="Unassembled WGS sequence"/>
</dbReference>
<dbReference type="AlphaFoldDB" id="A0A6A6B3V5"/>
<evidence type="ECO:0000256" key="9">
    <source>
        <dbReference type="SAM" id="Phobius"/>
    </source>
</evidence>
<dbReference type="GO" id="GO:0071944">
    <property type="term" value="C:cell periphery"/>
    <property type="evidence" value="ECO:0007669"/>
    <property type="project" value="TreeGrafter"/>
</dbReference>
<keyword evidence="7 9" id="KW-0472">Membrane</keyword>
<keyword evidence="4 10" id="KW-0808">Transferase</keyword>
<feature type="region of interest" description="Disordered" evidence="8">
    <location>
        <begin position="60"/>
        <end position="89"/>
    </location>
</feature>
<dbReference type="OrthoDB" id="370884at2759"/>
<name>A0A6A6B3V5_9PEZI</name>
<dbReference type="EC" id="2.4.1.16" evidence="2"/>
<evidence type="ECO:0000256" key="2">
    <source>
        <dbReference type="ARBA" id="ARBA00012543"/>
    </source>
</evidence>
<dbReference type="GO" id="GO:0030428">
    <property type="term" value="C:cell septum"/>
    <property type="evidence" value="ECO:0007669"/>
    <property type="project" value="TreeGrafter"/>
</dbReference>
<dbReference type="GeneID" id="54294873"/>
<sequence>MVSSDGDALPFADRQRSSQLLSAADHWRSVRESVLSPTPSVYHDAQNRSGLAAEEEHEIISQAPSESGESFETATSANQSSAAPSFDTCTQEVRRQRSRSQEHIEIIPENDEPVSRKGIQYEDTVKGCGYPEIPDPEDSARILKPTDLRKQRILFLGIILILNVGCACGALFGNQNVWVLCFILFVKSKDVLSVILSVVFLMLREVYAYFKPPLEIPRQWILTLIPTFSESEDQIVKTIYSLRDNDVYPHRQVMVVVLDGRPRDVRRHMTFIVREFERPYVSLKHRRGVLKIAAGFMQDVPVIVIEKVKNCGKKDSLVLCHDLFNVPRENIPYYTRLLRHEIWTGVLPILTEGQGFDHFDMVFCTDADSTIHKGAVASLANALVKDKNAIAACGLVFVEIEPGFEWSFWNIYQQFQYAFGQYVRRRAEGFIGKVTCLPGCITMIAVREEMAGAIRKYAEPVTIYPVIYHQVQYLGTDRRLTYAMLSQGRHLHTLFVPGAISETIAPQSLQHYLSQRRRWGSNAYFNNFFYCFGEKIILATRFAALIEVVRMTTIYYRIMNTCLFIKGLITEDFDLIQLVPLLIISQVPNMWFISMLFIQPELRKRSFKLLIGYVLNKLVSPFLSIVIFTKVVRHLGTQVWGVSGITASSAPAATSVAEQEGDIAPSAAEKGVSKASLAMTLDDAKSGYSEYWDLESTHELL</sequence>
<accession>A0A6A6B3V5</accession>
<dbReference type="GO" id="GO:0006031">
    <property type="term" value="P:chitin biosynthetic process"/>
    <property type="evidence" value="ECO:0007669"/>
    <property type="project" value="TreeGrafter"/>
</dbReference>
<evidence type="ECO:0000256" key="3">
    <source>
        <dbReference type="ARBA" id="ARBA00022676"/>
    </source>
</evidence>
<keyword evidence="5 9" id="KW-0812">Transmembrane</keyword>
<comment type="subcellular location">
    <subcellularLocation>
        <location evidence="1">Membrane</location>
        <topology evidence="1">Multi-pass membrane protein</topology>
    </subcellularLocation>
</comment>
<evidence type="ECO:0000256" key="1">
    <source>
        <dbReference type="ARBA" id="ARBA00004141"/>
    </source>
</evidence>
<reference evidence="10" key="1">
    <citation type="journal article" date="2020" name="Stud. Mycol.">
        <title>101 Dothideomycetes genomes: a test case for predicting lifestyles and emergence of pathogens.</title>
        <authorList>
            <person name="Haridas S."/>
            <person name="Albert R."/>
            <person name="Binder M."/>
            <person name="Bloem J."/>
            <person name="Labutti K."/>
            <person name="Salamov A."/>
            <person name="Andreopoulos B."/>
            <person name="Baker S."/>
            <person name="Barry K."/>
            <person name="Bills G."/>
            <person name="Bluhm B."/>
            <person name="Cannon C."/>
            <person name="Castanera R."/>
            <person name="Culley D."/>
            <person name="Daum C."/>
            <person name="Ezra D."/>
            <person name="Gonzalez J."/>
            <person name="Henrissat B."/>
            <person name="Kuo A."/>
            <person name="Liang C."/>
            <person name="Lipzen A."/>
            <person name="Lutzoni F."/>
            <person name="Magnuson J."/>
            <person name="Mondo S."/>
            <person name="Nolan M."/>
            <person name="Ohm R."/>
            <person name="Pangilinan J."/>
            <person name="Park H.-J."/>
            <person name="Ramirez L."/>
            <person name="Alfaro M."/>
            <person name="Sun H."/>
            <person name="Tritt A."/>
            <person name="Yoshinaga Y."/>
            <person name="Zwiers L.-H."/>
            <person name="Turgeon B."/>
            <person name="Goodwin S."/>
            <person name="Spatafora J."/>
            <person name="Crous P."/>
            <person name="Grigoriev I."/>
        </authorList>
    </citation>
    <scope>NUCLEOTIDE SEQUENCE</scope>
    <source>
        <strain evidence="10">CBS 121167</strain>
    </source>
</reference>
<gene>
    <name evidence="10" type="ORF">K452DRAFT_234686</name>
</gene>
<dbReference type="PANTHER" id="PTHR22914:SF46">
    <property type="entry name" value="CHITIN SYNTHASE"/>
    <property type="match status" value="1"/>
</dbReference>
<dbReference type="GO" id="GO:0016020">
    <property type="term" value="C:membrane"/>
    <property type="evidence" value="ECO:0007669"/>
    <property type="project" value="UniProtKB-SubCell"/>
</dbReference>
<dbReference type="GO" id="GO:0004100">
    <property type="term" value="F:chitin synthase activity"/>
    <property type="evidence" value="ECO:0007669"/>
    <property type="project" value="UniProtKB-EC"/>
</dbReference>
<keyword evidence="6 9" id="KW-1133">Transmembrane helix</keyword>
<organism evidence="10 11">
    <name type="scientific">Aplosporella prunicola CBS 121167</name>
    <dbReference type="NCBI Taxonomy" id="1176127"/>
    <lineage>
        <taxon>Eukaryota</taxon>
        <taxon>Fungi</taxon>
        <taxon>Dikarya</taxon>
        <taxon>Ascomycota</taxon>
        <taxon>Pezizomycotina</taxon>
        <taxon>Dothideomycetes</taxon>
        <taxon>Dothideomycetes incertae sedis</taxon>
        <taxon>Botryosphaeriales</taxon>
        <taxon>Aplosporellaceae</taxon>
        <taxon>Aplosporella</taxon>
    </lineage>
</organism>
<keyword evidence="3" id="KW-0328">Glycosyltransferase</keyword>
<feature type="transmembrane region" description="Helical" evidence="9">
    <location>
        <begin position="153"/>
        <end position="172"/>
    </location>
</feature>
<evidence type="ECO:0000256" key="8">
    <source>
        <dbReference type="SAM" id="MobiDB-lite"/>
    </source>
</evidence>
<evidence type="ECO:0000256" key="7">
    <source>
        <dbReference type="ARBA" id="ARBA00023136"/>
    </source>
</evidence>
<dbReference type="InterPro" id="IPR004835">
    <property type="entry name" value="Chitin_synth"/>
</dbReference>
<evidence type="ECO:0000313" key="11">
    <source>
        <dbReference type="Proteomes" id="UP000799438"/>
    </source>
</evidence>
<keyword evidence="11" id="KW-1185">Reference proteome</keyword>